<evidence type="ECO:0000313" key="2">
    <source>
        <dbReference type="EMBL" id="KXG42745.1"/>
    </source>
</evidence>
<comment type="caution">
    <text evidence="2">The sequence shown here is derived from an EMBL/GenBank/DDBJ whole genome shotgun (WGS) entry which is preliminary data.</text>
</comment>
<evidence type="ECO:0000313" key="3">
    <source>
        <dbReference type="Proteomes" id="UP000070352"/>
    </source>
</evidence>
<proteinExistence type="predicted"/>
<name>A0A135L1A9_9BACI</name>
<dbReference type="EMBL" id="LSKU01000001">
    <property type="protein sequence ID" value="KXG42745.1"/>
    <property type="molecule type" value="Genomic_DNA"/>
</dbReference>
<dbReference type="Pfam" id="PF03372">
    <property type="entry name" value="Exo_endo_phos"/>
    <property type="match status" value="1"/>
</dbReference>
<dbReference type="GO" id="GO:0006506">
    <property type="term" value="P:GPI anchor biosynthetic process"/>
    <property type="evidence" value="ECO:0007669"/>
    <property type="project" value="TreeGrafter"/>
</dbReference>
<dbReference type="PANTHER" id="PTHR14859">
    <property type="entry name" value="CALCOFLUOR WHITE HYPERSENSITIVE PROTEIN PRECURSOR"/>
    <property type="match status" value="1"/>
</dbReference>
<dbReference type="PANTHER" id="PTHR14859:SF1">
    <property type="entry name" value="PGAP2-INTERACTING PROTEIN"/>
    <property type="match status" value="1"/>
</dbReference>
<dbReference type="GO" id="GO:0016020">
    <property type="term" value="C:membrane"/>
    <property type="evidence" value="ECO:0007669"/>
    <property type="project" value="GOC"/>
</dbReference>
<dbReference type="STRING" id="1413211.U473_00810"/>
<dbReference type="InterPro" id="IPR051916">
    <property type="entry name" value="GPI-anchor_lipid_remodeler"/>
</dbReference>
<dbReference type="Proteomes" id="UP000070352">
    <property type="component" value="Unassembled WGS sequence"/>
</dbReference>
<gene>
    <name evidence="2" type="ORF">U473_00810</name>
</gene>
<organism evidence="2 3">
    <name type="scientific">Tepidibacillus decaturensis</name>
    <dbReference type="NCBI Taxonomy" id="1413211"/>
    <lineage>
        <taxon>Bacteria</taxon>
        <taxon>Bacillati</taxon>
        <taxon>Bacillota</taxon>
        <taxon>Bacilli</taxon>
        <taxon>Bacillales</taxon>
        <taxon>Bacillaceae</taxon>
        <taxon>Tepidibacillus</taxon>
    </lineage>
</organism>
<dbReference type="RefSeq" id="WP_082732293.1">
    <property type="nucleotide sequence ID" value="NZ_LSKU01000001.1"/>
</dbReference>
<dbReference type="Gene3D" id="3.60.10.10">
    <property type="entry name" value="Endonuclease/exonuclease/phosphatase"/>
    <property type="match status" value="1"/>
</dbReference>
<evidence type="ECO:0000259" key="1">
    <source>
        <dbReference type="Pfam" id="PF03372"/>
    </source>
</evidence>
<dbReference type="GO" id="GO:0003824">
    <property type="term" value="F:catalytic activity"/>
    <property type="evidence" value="ECO:0007669"/>
    <property type="project" value="InterPro"/>
</dbReference>
<feature type="domain" description="Endonuclease/exonuclease/phosphatase" evidence="1">
    <location>
        <begin position="4"/>
        <end position="209"/>
    </location>
</feature>
<reference evidence="2 3" key="1">
    <citation type="submission" date="2016-02" db="EMBL/GenBank/DDBJ databases">
        <title>Draft Genome for Tepidibacillus decaturensis nov. sp. Strain Z9, an Anaerobic, Moderately Thermophilic and Heterotrophic Bacterium from Deep Subsurface of the Illinois Basin, USA.</title>
        <authorList>
            <person name="Dong Y."/>
            <person name="Chang J.Y."/>
            <person name="Sanford R."/>
            <person name="Fouke B.W."/>
        </authorList>
    </citation>
    <scope>NUCLEOTIDE SEQUENCE [LARGE SCALE GENOMIC DNA]</scope>
    <source>
        <strain evidence="2 3">Z9</strain>
    </source>
</reference>
<accession>A0A135L1A9</accession>
<dbReference type="InterPro" id="IPR036691">
    <property type="entry name" value="Endo/exonu/phosph_ase_sf"/>
</dbReference>
<dbReference type="SUPFAM" id="SSF56219">
    <property type="entry name" value="DNase I-like"/>
    <property type="match status" value="1"/>
</dbReference>
<keyword evidence="3" id="KW-1185">Reference proteome</keyword>
<protein>
    <recommendedName>
        <fullName evidence="1">Endonuclease/exonuclease/phosphatase domain-containing protein</fullName>
    </recommendedName>
</protein>
<dbReference type="InterPro" id="IPR005135">
    <property type="entry name" value="Endo/exonuclease/phosphatase"/>
</dbReference>
<dbReference type="AlphaFoldDB" id="A0A135L1A9"/>
<dbReference type="OrthoDB" id="155529at2"/>
<sequence length="223" mass="26025">MKIMSYNIHSGKNTWMIPSFRKMIRFFQKEQPDVIGLQEVNENNKRGSQVTALEHQLKMNVHFGPHLSIGKGHYGIATLSRFPILDRKQILLTSQKEQRGFLDTVIKVDRKEVHLLNTHLGLNGKERSVQFKEIEQYIRSLSQPFIFLGDFNTISPELDSSLLIDTGKRSKKEHQSTMMLTKKRIDYIFISKELELINYEVLDVTFSDHYPVVVEVTFKRSRT</sequence>